<dbReference type="FunFam" id="3.40.50.1970:FF:000003">
    <property type="entry name" value="Alcohol dehydrogenase, iron-containing"/>
    <property type="match status" value="1"/>
</dbReference>
<evidence type="ECO:0008006" key="7">
    <source>
        <dbReference type="Google" id="ProtNLM"/>
    </source>
</evidence>
<evidence type="ECO:0000313" key="6">
    <source>
        <dbReference type="Proteomes" id="UP000541425"/>
    </source>
</evidence>
<dbReference type="GO" id="GO:1990362">
    <property type="term" value="F:butanol dehydrogenase (NAD+) activity"/>
    <property type="evidence" value="ECO:0007669"/>
    <property type="project" value="InterPro"/>
</dbReference>
<dbReference type="SUPFAM" id="SSF56796">
    <property type="entry name" value="Dehydroquinate synthase-like"/>
    <property type="match status" value="1"/>
</dbReference>
<comment type="similarity">
    <text evidence="1">Belongs to the iron-containing alcohol dehydrogenase family.</text>
</comment>
<dbReference type="Proteomes" id="UP000541425">
    <property type="component" value="Unassembled WGS sequence"/>
</dbReference>
<dbReference type="Gene3D" id="1.20.1090.10">
    <property type="entry name" value="Dehydroquinate synthase-like - alpha domain"/>
    <property type="match status" value="1"/>
</dbReference>
<evidence type="ECO:0000313" key="5">
    <source>
        <dbReference type="EMBL" id="MBB3702449.1"/>
    </source>
</evidence>
<evidence type="ECO:0000256" key="1">
    <source>
        <dbReference type="ARBA" id="ARBA00007358"/>
    </source>
</evidence>
<dbReference type="GO" id="GO:0005829">
    <property type="term" value="C:cytosol"/>
    <property type="evidence" value="ECO:0007669"/>
    <property type="project" value="TreeGrafter"/>
</dbReference>
<dbReference type="GO" id="GO:0046872">
    <property type="term" value="F:metal ion binding"/>
    <property type="evidence" value="ECO:0007669"/>
    <property type="project" value="InterPro"/>
</dbReference>
<evidence type="ECO:0000259" key="3">
    <source>
        <dbReference type="Pfam" id="PF00465"/>
    </source>
</evidence>
<dbReference type="GO" id="GO:0008106">
    <property type="term" value="F:alcohol dehydrogenase (NADP+) activity"/>
    <property type="evidence" value="ECO:0007669"/>
    <property type="project" value="TreeGrafter"/>
</dbReference>
<proteinExistence type="inferred from homology"/>
<dbReference type="InterPro" id="IPR056798">
    <property type="entry name" value="ADH_Fe_C"/>
</dbReference>
<dbReference type="PROSITE" id="PS00060">
    <property type="entry name" value="ADH_IRON_2"/>
    <property type="match status" value="1"/>
</dbReference>
<dbReference type="Gene3D" id="3.40.50.1970">
    <property type="match status" value="1"/>
</dbReference>
<dbReference type="PANTHER" id="PTHR43633:SF1">
    <property type="entry name" value="ALCOHOL DEHYDROGENASE YQHD"/>
    <property type="match status" value="1"/>
</dbReference>
<dbReference type="Pfam" id="PF00465">
    <property type="entry name" value="Fe-ADH"/>
    <property type="match status" value="1"/>
</dbReference>
<dbReference type="RefSeq" id="WP_183695459.1">
    <property type="nucleotide sequence ID" value="NZ_JACICA010000003.1"/>
</dbReference>
<accession>A0A7W5UE56</accession>
<dbReference type="AlphaFoldDB" id="A0A7W5UE56"/>
<dbReference type="GO" id="GO:1990002">
    <property type="term" value="F:methylglyoxal reductase (NADPH) (acetol producing) activity"/>
    <property type="evidence" value="ECO:0007669"/>
    <property type="project" value="TreeGrafter"/>
</dbReference>
<protein>
    <recommendedName>
        <fullName evidence="7">Iron-containing alcohol dehydrogenase</fullName>
    </recommendedName>
</protein>
<dbReference type="InterPro" id="IPR044731">
    <property type="entry name" value="BDH-like"/>
</dbReference>
<feature type="domain" description="Alcohol dehydrogenase iron-type/glycerol dehydrogenase GldA" evidence="3">
    <location>
        <begin position="9"/>
        <end position="179"/>
    </location>
</feature>
<dbReference type="Pfam" id="PF25137">
    <property type="entry name" value="ADH_Fe_C"/>
    <property type="match status" value="1"/>
</dbReference>
<reference evidence="5 6" key="1">
    <citation type="submission" date="2020-08" db="EMBL/GenBank/DDBJ databases">
        <title>Genomic Encyclopedia of Type Strains, Phase IV (KMG-IV): sequencing the most valuable type-strain genomes for metagenomic binning, comparative biology and taxonomic classification.</title>
        <authorList>
            <person name="Goeker M."/>
        </authorList>
    </citation>
    <scope>NUCLEOTIDE SEQUENCE [LARGE SCALE GENOMIC DNA]</scope>
    <source>
        <strain evidence="5 6">DSM 22548</strain>
    </source>
</reference>
<comment type="caution">
    <text evidence="5">The sequence shown here is derived from an EMBL/GenBank/DDBJ whole genome shotgun (WGS) entry which is preliminary data.</text>
</comment>
<keyword evidence="2" id="KW-0560">Oxidoreductase</keyword>
<dbReference type="InterPro" id="IPR018211">
    <property type="entry name" value="ADH_Fe_CS"/>
</dbReference>
<dbReference type="EMBL" id="JACICA010000003">
    <property type="protein sequence ID" value="MBB3702449.1"/>
    <property type="molecule type" value="Genomic_DNA"/>
</dbReference>
<dbReference type="InterPro" id="IPR001670">
    <property type="entry name" value="ADH_Fe/GldA"/>
</dbReference>
<organism evidence="5 6">
    <name type="scientific">Alloprevotella rava</name>
    <dbReference type="NCBI Taxonomy" id="671218"/>
    <lineage>
        <taxon>Bacteria</taxon>
        <taxon>Pseudomonadati</taxon>
        <taxon>Bacteroidota</taxon>
        <taxon>Bacteroidia</taxon>
        <taxon>Bacteroidales</taxon>
        <taxon>Prevotellaceae</taxon>
        <taxon>Alloprevotella</taxon>
    </lineage>
</organism>
<sequence length="392" mass="42783">MNNFEFYSPTEFVFGKNTEERTGELVARYGGRHVLLVYGSERIVRTGLLGRVEESLRKAGVDYTLFGGIQPNPTDTMVYEGIRLGKEKQVDMLLAVGGGSVIDTAKAIAAGLVYDGDFWDFYAGTAIVQTALPVGVVLTIPAAGSEGSGNSVITQVSTNKKISLRTPRALRPKFAIMNPELTMTLPPYQTAAGAVDMMAHIQERYFTNTPHTEVTDALSESLLRTIIEVTPKVLASPNDYDARAALMWCGTLAHTGLCGTGNEEDWSSHAIEHELSAFYGVTHGAGLAVIFPAWLTFMADHNVDKVAHYAHKVWNVPATADKRADALEGIARLKAFFHAIGMPTNIAELGIDNFDLELINSHLHVTKGELVGNFVPLNEKHTRQIYEYAVRG</sequence>
<evidence type="ECO:0000259" key="4">
    <source>
        <dbReference type="Pfam" id="PF25137"/>
    </source>
</evidence>
<dbReference type="PANTHER" id="PTHR43633">
    <property type="entry name" value="ALCOHOL DEHYDROGENASE YQHD"/>
    <property type="match status" value="1"/>
</dbReference>
<dbReference type="CDD" id="cd08187">
    <property type="entry name" value="BDH"/>
    <property type="match status" value="1"/>
</dbReference>
<feature type="domain" description="Fe-containing alcohol dehydrogenase-like C-terminal" evidence="4">
    <location>
        <begin position="190"/>
        <end position="389"/>
    </location>
</feature>
<name>A0A7W5UE56_9BACT</name>
<evidence type="ECO:0000256" key="2">
    <source>
        <dbReference type="ARBA" id="ARBA00023002"/>
    </source>
</evidence>
<gene>
    <name evidence="5" type="ORF">FHS60_000907</name>
</gene>